<evidence type="ECO:0000256" key="2">
    <source>
        <dbReference type="ARBA" id="ARBA00023034"/>
    </source>
</evidence>
<evidence type="ECO:0000256" key="1">
    <source>
        <dbReference type="ARBA" id="ARBA00004255"/>
    </source>
</evidence>
<keyword evidence="2" id="KW-0333">Golgi apparatus</keyword>
<keyword evidence="6" id="KW-1185">Reference proteome</keyword>
<dbReference type="Pfam" id="PF05719">
    <property type="entry name" value="GPP34"/>
    <property type="match status" value="1"/>
</dbReference>
<evidence type="ECO:0000313" key="6">
    <source>
        <dbReference type="Proteomes" id="UP000235836"/>
    </source>
</evidence>
<dbReference type="Gene3D" id="1.10.3630.10">
    <property type="entry name" value="yeast vps74-n-term truncation variant domain like"/>
    <property type="match status" value="1"/>
</dbReference>
<protein>
    <submittedName>
        <fullName evidence="5">GPP34 family phosphoprotein</fullName>
    </submittedName>
</protein>
<keyword evidence="3" id="KW-0446">Lipid-binding</keyword>
<organism evidence="5 6">
    <name type="scientific">Corynebacterium tuscaniense</name>
    <dbReference type="NCBI Taxonomy" id="302449"/>
    <lineage>
        <taxon>Bacteria</taxon>
        <taxon>Bacillati</taxon>
        <taxon>Actinomycetota</taxon>
        <taxon>Actinomycetes</taxon>
        <taxon>Mycobacteriales</taxon>
        <taxon>Corynebacteriaceae</taxon>
        <taxon>Corynebacterium</taxon>
    </lineage>
</organism>
<evidence type="ECO:0000256" key="4">
    <source>
        <dbReference type="ARBA" id="ARBA00023136"/>
    </source>
</evidence>
<dbReference type="EMBL" id="PNHG01000003">
    <property type="protein sequence ID" value="PMC64928.1"/>
    <property type="molecule type" value="Genomic_DNA"/>
</dbReference>
<dbReference type="Proteomes" id="UP000235836">
    <property type="component" value="Unassembled WGS sequence"/>
</dbReference>
<dbReference type="RefSeq" id="WP_034662748.1">
    <property type="nucleotide sequence ID" value="NZ_PNHG01000003.1"/>
</dbReference>
<gene>
    <name evidence="5" type="ORF">CJ203_02625</name>
</gene>
<dbReference type="GO" id="GO:0070273">
    <property type="term" value="F:phosphatidylinositol-4-phosphate binding"/>
    <property type="evidence" value="ECO:0007669"/>
    <property type="project" value="InterPro"/>
</dbReference>
<keyword evidence="4" id="KW-0472">Membrane</keyword>
<dbReference type="InterPro" id="IPR038261">
    <property type="entry name" value="GPP34-like_sf"/>
</dbReference>
<dbReference type="GO" id="GO:0005737">
    <property type="term" value="C:cytoplasm"/>
    <property type="evidence" value="ECO:0007669"/>
    <property type="project" value="UniProtKB-ARBA"/>
</dbReference>
<dbReference type="AlphaFoldDB" id="A0A2N6T6H6"/>
<comment type="caution">
    <text evidence="5">The sequence shown here is derived from an EMBL/GenBank/DDBJ whole genome shotgun (WGS) entry which is preliminary data.</text>
</comment>
<accession>A0A2N6T6H6</accession>
<dbReference type="GO" id="GO:0012505">
    <property type="term" value="C:endomembrane system"/>
    <property type="evidence" value="ECO:0007669"/>
    <property type="project" value="UniProtKB-ARBA"/>
</dbReference>
<dbReference type="InterPro" id="IPR008628">
    <property type="entry name" value="GPP34-like"/>
</dbReference>
<name>A0A2N6T6H6_9CORY</name>
<proteinExistence type="predicted"/>
<evidence type="ECO:0000313" key="5">
    <source>
        <dbReference type="EMBL" id="PMC64928.1"/>
    </source>
</evidence>
<comment type="subcellular location">
    <subcellularLocation>
        <location evidence="1">Golgi apparatus membrane</location>
        <topology evidence="1">Peripheral membrane protein</topology>
        <orientation evidence="1">Cytoplasmic side</orientation>
    </subcellularLocation>
</comment>
<sequence>MLVSEALFLLLSNKSAHPELGVSHQRVALNGALLCDLVATGLVEVHGGKSPTLTAVPGAAARAQSHPALAHGVERVERKGQPTLYSALNSRKFAAKEAIAERLIEEGVLDEERAGFLGLTWSRFPEKDETIEAAMRQRYRDIFRGKAEPRPEEAMLIVLLRNTGELRRQFLEEIEGIPFDALRVRVHEIDKNVLDAATYENAEGINLILDGVAKVAAIEEEAASS</sequence>
<reference evidence="5 6" key="1">
    <citation type="submission" date="2017-09" db="EMBL/GenBank/DDBJ databases">
        <title>Bacterial strain isolated from the female urinary microbiota.</title>
        <authorList>
            <person name="Thomas-White K."/>
            <person name="Kumar N."/>
            <person name="Forster S."/>
            <person name="Putonti C."/>
            <person name="Lawley T."/>
            <person name="Wolfe A.J."/>
        </authorList>
    </citation>
    <scope>NUCLEOTIDE SEQUENCE [LARGE SCALE GENOMIC DNA]</scope>
    <source>
        <strain evidence="5 6">UMB0792</strain>
    </source>
</reference>
<evidence type="ECO:0000256" key="3">
    <source>
        <dbReference type="ARBA" id="ARBA00023121"/>
    </source>
</evidence>